<dbReference type="Gene3D" id="1.10.10.1940">
    <property type="match status" value="1"/>
</dbReference>
<accession>A0ABR1D5Y6</accession>
<evidence type="ECO:0000259" key="4">
    <source>
        <dbReference type="PROSITE" id="PS51670"/>
    </source>
</evidence>
<dbReference type="PANTHER" id="PTHR11474:SF126">
    <property type="entry name" value="TYROSINASE-LIKE PROTEIN TYR-1-RELATED"/>
    <property type="match status" value="1"/>
</dbReference>
<evidence type="ECO:0000256" key="1">
    <source>
        <dbReference type="ARBA" id="ARBA00022723"/>
    </source>
</evidence>
<dbReference type="Gene3D" id="1.10.1280.10">
    <property type="entry name" value="Di-copper center containing domain from catechol oxidase"/>
    <property type="match status" value="1"/>
</dbReference>
<dbReference type="PROSITE" id="PS51670">
    <property type="entry name" value="SHKT"/>
    <property type="match status" value="2"/>
</dbReference>
<dbReference type="EMBL" id="JAVFWL010000003">
    <property type="protein sequence ID" value="KAK6745942.1"/>
    <property type="molecule type" value="Genomic_DNA"/>
</dbReference>
<organism evidence="5 6">
    <name type="scientific">Necator americanus</name>
    <name type="common">Human hookworm</name>
    <dbReference type="NCBI Taxonomy" id="51031"/>
    <lineage>
        <taxon>Eukaryota</taxon>
        <taxon>Metazoa</taxon>
        <taxon>Ecdysozoa</taxon>
        <taxon>Nematoda</taxon>
        <taxon>Chromadorea</taxon>
        <taxon>Rhabditida</taxon>
        <taxon>Rhabditina</taxon>
        <taxon>Rhabditomorpha</taxon>
        <taxon>Strongyloidea</taxon>
        <taxon>Ancylostomatidae</taxon>
        <taxon>Bunostominae</taxon>
        <taxon>Necator</taxon>
    </lineage>
</organism>
<dbReference type="InterPro" id="IPR003582">
    <property type="entry name" value="ShKT_dom"/>
</dbReference>
<dbReference type="PANTHER" id="PTHR11474">
    <property type="entry name" value="TYROSINASE FAMILY MEMBER"/>
    <property type="match status" value="1"/>
</dbReference>
<keyword evidence="2" id="KW-0186">Copper</keyword>
<protein>
    <recommendedName>
        <fullName evidence="4">ShKT domain-containing protein</fullName>
    </recommendedName>
</protein>
<comment type="caution">
    <text evidence="3">Lacks conserved residue(s) required for the propagation of feature annotation.</text>
</comment>
<sequence length="1119" mass="122962">MHQNECYICGRNNVKLGVVAQKAELNTVMSPSNCFPSLLLTLVSTVNLVNTQANCNNAPTEALRIICGQIANWDANAKTVATPSNQTGQDQSPGADAGLGGASAISASAAPTNAYECMDIACLCGFFGGSGGSNCVLRNGQRLGKALRKEYRVMTDVERRRYHTAMRRIKRNGDYDKLSRIYSSFTTSPGAHSGPAFLPWHREFIKRLEIALRRVDPTIALPYWDSTLDSTLPNPRDSSMFTNELMGRQGPDGSIQTGAFRGWRTADGSKVLRRNLGAAGTLLQQSDIDAAMATTDFRQVLAYTAPSPGCPNPAAWTALEYSLGNPRIYVGGDMFQPITSTNDPIFWNHHSFVDLVWENWRVIRQSRAARETQYPPNNPSCSSAAHYGDNTMQPFFPMVNKDGLSNAYTDNLYSYAPRPTCSAANPSGCGSRFLFCDLSHGAPRCAAKIAVNGNCGGYARNEDRCYLSVCKGNRCLQVQKRNSLTLQTPTPVTRPPITNTAPAGPAQKTFFNPLRRRWADRTLTTYNHNAECKDTEENCCIWARKGHCTDAQYAAYMLKNCSRACGQCGNTKEGDCRPNPDCKNLDEHCCIWAGKGYCTDADYAAYMLKNCSRACGQCGNTKEGDCRPNPELVDNAATRRKEIVDQNQTARTLTNTAAHGRTKAIAPMSAMQRICSRIVPELVDNAATRRKEIVDQNQTARILTKTAANGQTKAIAPMRAMQRICSRIVPELVDNAATRRKEIVDQNQSARILTKTAANGRAKATAPMRDMQRICSRIVPELVDNAATGRKEIVDQNQSARILTKTAANGRAKATAPMRAMQRICSRIVPELVDNAATRRKEIVDQTQTARTLTNTAAYGRAKAIAPMRTMQRICSRIVSELVDNAATGAGQETARTLTNTAAYGRAKAIAPMRTMQRICSRIVPELVDNAATRRKEIVDQTQTARILTTTAAYGRAKAIAPMRTMQRICSRIVPELVDNAATRRKEIVDQTQTARILTTTAAYGRAKAIAPMRTMQRICSRIVPELVDNAATRRKEIVDQTQTARILTTTAAYGRAKAIAPMRTMQRICSRIVPELVDNAATRRKEIVDQTQGVQIVTQCVVFGHPMANVPRGHGFCW</sequence>
<dbReference type="SUPFAM" id="SSF48056">
    <property type="entry name" value="Di-copper centre-containing domain"/>
    <property type="match status" value="1"/>
</dbReference>
<evidence type="ECO:0000313" key="5">
    <source>
        <dbReference type="EMBL" id="KAK6745942.1"/>
    </source>
</evidence>
<reference evidence="5 6" key="1">
    <citation type="submission" date="2023-08" db="EMBL/GenBank/DDBJ databases">
        <title>A Necator americanus chromosomal reference genome.</title>
        <authorList>
            <person name="Ilik V."/>
            <person name="Petrzelkova K.J."/>
            <person name="Pardy F."/>
            <person name="Fuh T."/>
            <person name="Niatou-Singa F.S."/>
            <person name="Gouil Q."/>
            <person name="Baker L."/>
            <person name="Ritchie M.E."/>
            <person name="Jex A.R."/>
            <person name="Gazzola D."/>
            <person name="Li H."/>
            <person name="Toshio Fujiwara R."/>
            <person name="Zhan B."/>
            <person name="Aroian R.V."/>
            <person name="Pafco B."/>
            <person name="Schwarz E.M."/>
        </authorList>
    </citation>
    <scope>NUCLEOTIDE SEQUENCE [LARGE SCALE GENOMIC DNA]</scope>
    <source>
        <strain evidence="5 6">Aroian</strain>
        <tissue evidence="5">Whole animal</tissue>
    </source>
</reference>
<keyword evidence="1" id="KW-0479">Metal-binding</keyword>
<dbReference type="Pfam" id="PF00264">
    <property type="entry name" value="Tyrosinase"/>
    <property type="match status" value="1"/>
</dbReference>
<evidence type="ECO:0000256" key="2">
    <source>
        <dbReference type="ARBA" id="ARBA00023008"/>
    </source>
</evidence>
<dbReference type="Proteomes" id="UP001303046">
    <property type="component" value="Unassembled WGS sequence"/>
</dbReference>
<dbReference type="PRINTS" id="PR00092">
    <property type="entry name" value="TYROSINASE"/>
</dbReference>
<dbReference type="InterPro" id="IPR002227">
    <property type="entry name" value="Tyrosinase_Cu-bd"/>
</dbReference>
<feature type="domain" description="ShKT" evidence="4">
    <location>
        <begin position="582"/>
        <end position="618"/>
    </location>
</feature>
<dbReference type="InterPro" id="IPR050316">
    <property type="entry name" value="Tyrosinase/Hemocyanin"/>
</dbReference>
<dbReference type="Pfam" id="PF01549">
    <property type="entry name" value="ShK"/>
    <property type="match status" value="2"/>
</dbReference>
<feature type="domain" description="ShKT" evidence="4">
    <location>
        <begin position="532"/>
        <end position="568"/>
    </location>
</feature>
<dbReference type="InterPro" id="IPR008922">
    <property type="entry name" value="Di-copper_centre_dom_sf"/>
</dbReference>
<evidence type="ECO:0000313" key="6">
    <source>
        <dbReference type="Proteomes" id="UP001303046"/>
    </source>
</evidence>
<keyword evidence="6" id="KW-1185">Reference proteome</keyword>
<dbReference type="SMART" id="SM00254">
    <property type="entry name" value="ShKT"/>
    <property type="match status" value="2"/>
</dbReference>
<evidence type="ECO:0000256" key="3">
    <source>
        <dbReference type="PROSITE-ProRule" id="PRU01005"/>
    </source>
</evidence>
<proteinExistence type="predicted"/>
<name>A0ABR1D5Y6_NECAM</name>
<gene>
    <name evidence="5" type="primary">Necator_chrIII.g12965</name>
    <name evidence="5" type="ORF">RB195_012198</name>
</gene>
<dbReference type="PROSITE" id="PS00498">
    <property type="entry name" value="TYROSINASE_2"/>
    <property type="match status" value="1"/>
</dbReference>
<comment type="caution">
    <text evidence="5">The sequence shown here is derived from an EMBL/GenBank/DDBJ whole genome shotgun (WGS) entry which is preliminary data.</text>
</comment>